<dbReference type="GO" id="GO:0033553">
    <property type="term" value="C:rDNA heterochromatin"/>
    <property type="evidence" value="ECO:0007669"/>
    <property type="project" value="TreeGrafter"/>
</dbReference>
<dbReference type="Pfam" id="PF05148">
    <property type="entry name" value="Methyltransf_8"/>
    <property type="match status" value="1"/>
</dbReference>
<evidence type="ECO:0000256" key="9">
    <source>
        <dbReference type="RuleBase" id="RU365074"/>
    </source>
</evidence>
<dbReference type="InterPro" id="IPR042036">
    <property type="entry name" value="RRP8_N"/>
</dbReference>
<dbReference type="PANTHER" id="PTHR12787:SF0">
    <property type="entry name" value="RIBOSOMAL RNA-PROCESSING PROTEIN 8"/>
    <property type="match status" value="1"/>
</dbReference>
<dbReference type="InterPro" id="IPR029063">
    <property type="entry name" value="SAM-dependent_MTases_sf"/>
</dbReference>
<evidence type="ECO:0000256" key="4">
    <source>
        <dbReference type="ARBA" id="ARBA00022552"/>
    </source>
</evidence>
<comment type="subcellular location">
    <subcellularLocation>
        <location evidence="1 9">Nucleus</location>
        <location evidence="1 9">Nucleolus</location>
    </subcellularLocation>
</comment>
<evidence type="ECO:0000256" key="1">
    <source>
        <dbReference type="ARBA" id="ARBA00004604"/>
    </source>
</evidence>
<gene>
    <name evidence="10" type="ORF">FKW44_008965</name>
</gene>
<organism evidence="10 11">
    <name type="scientific">Caligus rogercresseyi</name>
    <name type="common">Sea louse</name>
    <dbReference type="NCBI Taxonomy" id="217165"/>
    <lineage>
        <taxon>Eukaryota</taxon>
        <taxon>Metazoa</taxon>
        <taxon>Ecdysozoa</taxon>
        <taxon>Arthropoda</taxon>
        <taxon>Crustacea</taxon>
        <taxon>Multicrustacea</taxon>
        <taxon>Hexanauplia</taxon>
        <taxon>Copepoda</taxon>
        <taxon>Siphonostomatoida</taxon>
        <taxon>Caligidae</taxon>
        <taxon>Caligus</taxon>
    </lineage>
</organism>
<name>A0A7T8K6B0_CALRO</name>
<dbReference type="GO" id="GO:0046015">
    <property type="term" value="P:regulation of transcription by glucose"/>
    <property type="evidence" value="ECO:0007669"/>
    <property type="project" value="TreeGrafter"/>
</dbReference>
<keyword evidence="11" id="KW-1185">Reference proteome</keyword>
<dbReference type="SUPFAM" id="SSF53335">
    <property type="entry name" value="S-adenosyl-L-methionine-dependent methyltransferases"/>
    <property type="match status" value="1"/>
</dbReference>
<dbReference type="EMBL" id="CP045895">
    <property type="protein sequence ID" value="QQP48597.1"/>
    <property type="molecule type" value="Genomic_DNA"/>
</dbReference>
<dbReference type="GO" id="GO:0005730">
    <property type="term" value="C:nucleolus"/>
    <property type="evidence" value="ECO:0007669"/>
    <property type="project" value="UniProtKB-SubCell"/>
</dbReference>
<dbReference type="InterPro" id="IPR007823">
    <property type="entry name" value="RRP8"/>
</dbReference>
<dbReference type="GO" id="GO:0006364">
    <property type="term" value="P:rRNA processing"/>
    <property type="evidence" value="ECO:0007669"/>
    <property type="project" value="UniProtKB-UniRule"/>
</dbReference>
<proteinExistence type="inferred from homology"/>
<protein>
    <recommendedName>
        <fullName evidence="3 9">Ribosomal RNA-processing protein 8</fullName>
        <ecNumber evidence="9">2.1.1.-</ecNumber>
    </recommendedName>
</protein>
<accession>A0A7T8K6B0</accession>
<evidence type="ECO:0000256" key="7">
    <source>
        <dbReference type="ARBA" id="ARBA00022691"/>
    </source>
</evidence>
<keyword evidence="4 9" id="KW-0698">rRNA processing</keyword>
<evidence type="ECO:0000256" key="3">
    <source>
        <dbReference type="ARBA" id="ARBA00020203"/>
    </source>
</evidence>
<dbReference type="PANTHER" id="PTHR12787">
    <property type="entry name" value="RIBOSOMAL RNA-PROCESSING PROTEIN 8"/>
    <property type="match status" value="1"/>
</dbReference>
<dbReference type="Gene3D" id="3.40.50.150">
    <property type="entry name" value="Vaccinia Virus protein VP39"/>
    <property type="match status" value="1"/>
</dbReference>
<keyword evidence="5 9" id="KW-0489">Methyltransferase</keyword>
<keyword evidence="6 9" id="KW-0808">Transferase</keyword>
<evidence type="ECO:0000256" key="2">
    <source>
        <dbReference type="ARBA" id="ARBA00006301"/>
    </source>
</evidence>
<evidence type="ECO:0000256" key="8">
    <source>
        <dbReference type="ARBA" id="ARBA00023242"/>
    </source>
</evidence>
<dbReference type="GO" id="GO:0005677">
    <property type="term" value="C:chromatin silencing complex"/>
    <property type="evidence" value="ECO:0007669"/>
    <property type="project" value="TreeGrafter"/>
</dbReference>
<dbReference type="GO" id="GO:0032259">
    <property type="term" value="P:methylation"/>
    <property type="evidence" value="ECO:0007669"/>
    <property type="project" value="UniProtKB-KW"/>
</dbReference>
<evidence type="ECO:0000256" key="5">
    <source>
        <dbReference type="ARBA" id="ARBA00022603"/>
    </source>
</evidence>
<keyword evidence="7 9" id="KW-0949">S-adenosyl-L-methionine</keyword>
<dbReference type="Proteomes" id="UP000595437">
    <property type="component" value="Chromosome 6"/>
</dbReference>
<comment type="similarity">
    <text evidence="2 9">Belongs to the methyltransferase superfamily. RRP8 family.</text>
</comment>
<evidence type="ECO:0000313" key="10">
    <source>
        <dbReference type="EMBL" id="QQP48597.1"/>
    </source>
</evidence>
<dbReference type="Gene3D" id="1.10.10.2150">
    <property type="entry name" value="Ribosomal RNA-processing protein 8, N-terminal domain"/>
    <property type="match status" value="1"/>
</dbReference>
<comment type="function">
    <text evidence="9">Probable methyltransferase required to silence rDNA.</text>
</comment>
<reference evidence="11" key="1">
    <citation type="submission" date="2021-01" db="EMBL/GenBank/DDBJ databases">
        <title>Caligus Genome Assembly.</title>
        <authorList>
            <person name="Gallardo-Escarate C."/>
        </authorList>
    </citation>
    <scope>NUCLEOTIDE SEQUENCE [LARGE SCALE GENOMIC DNA]</scope>
</reference>
<evidence type="ECO:0000313" key="11">
    <source>
        <dbReference type="Proteomes" id="UP000595437"/>
    </source>
</evidence>
<dbReference type="CDD" id="cd02440">
    <property type="entry name" value="AdoMet_MTases"/>
    <property type="match status" value="1"/>
</dbReference>
<dbReference type="GO" id="GO:0008168">
    <property type="term" value="F:methyltransferase activity"/>
    <property type="evidence" value="ECO:0007669"/>
    <property type="project" value="UniProtKB-KW"/>
</dbReference>
<dbReference type="EC" id="2.1.1.-" evidence="9"/>
<dbReference type="AlphaFoldDB" id="A0A7T8K6B0"/>
<evidence type="ECO:0000256" key="6">
    <source>
        <dbReference type="ARBA" id="ARBA00022679"/>
    </source>
</evidence>
<dbReference type="GO" id="GO:0042149">
    <property type="term" value="P:cellular response to glucose starvation"/>
    <property type="evidence" value="ECO:0007669"/>
    <property type="project" value="TreeGrafter"/>
</dbReference>
<dbReference type="OrthoDB" id="10258825at2759"/>
<sequence>MFREDPESFSIYHEGYANQVSKWPLDPLDCIVASMMRKSEPGVVVDMGCGEGRLGRQLPSHYKVHSFDFIALNENVTPCDMSKTPMESSAADIVVFCLSLMGTNIKDYLKEANRLLKVNGTLKIAEVESRFRETSADKFIQSVEKWDSN</sequence>
<dbReference type="GO" id="GO:0000183">
    <property type="term" value="P:rDNA heterochromatin formation"/>
    <property type="evidence" value="ECO:0007669"/>
    <property type="project" value="TreeGrafter"/>
</dbReference>
<keyword evidence="8 9" id="KW-0539">Nucleus</keyword>